<evidence type="ECO:0000256" key="2">
    <source>
        <dbReference type="ARBA" id="ARBA00022552"/>
    </source>
</evidence>
<dbReference type="EC" id="2.1.1.170" evidence="6"/>
<feature type="binding site" evidence="6">
    <location>
        <position position="100"/>
    </location>
    <ligand>
        <name>S-adenosyl-L-methionine</name>
        <dbReference type="ChEBI" id="CHEBI:59789"/>
    </ligand>
</feature>
<evidence type="ECO:0000256" key="5">
    <source>
        <dbReference type="ARBA" id="ARBA00022691"/>
    </source>
</evidence>
<evidence type="ECO:0000313" key="8">
    <source>
        <dbReference type="Proteomes" id="UP000325161"/>
    </source>
</evidence>
<gene>
    <name evidence="6 7" type="primary">rsmG</name>
    <name evidence="7" type="ORF">FXN63_26470</name>
</gene>
<sequence length="235" mass="25574">MDTTQNPTTAPFNGAVFAAQLETDAAKLRLPLRHAQIDALLNYMALMMRWNATYNLTAIRDPQQMLLHHIVDSLTVVPEFAQRLQGGPASFLDVGSGGGLPGVVLAIVQPEWKVCCVDAVEKKVAFVRQVASVLKLPNLSAVHSRVEAMPLANADIVVSRAFASLQDFAALAGRHVRPGGLLTAMKGHQPDDEMAAIRDQKQWAVEGVTNLFVPRLSAQRCIVWMKRTADNEVAS</sequence>
<feature type="binding site" evidence="6">
    <location>
        <position position="95"/>
    </location>
    <ligand>
        <name>S-adenosyl-L-methionine</name>
        <dbReference type="ChEBI" id="CHEBI:59789"/>
    </ligand>
</feature>
<dbReference type="SUPFAM" id="SSF53335">
    <property type="entry name" value="S-adenosyl-L-methionine-dependent methyltransferases"/>
    <property type="match status" value="1"/>
</dbReference>
<keyword evidence="4 6" id="KW-0808">Transferase</keyword>
<dbReference type="NCBIfam" id="TIGR00138">
    <property type="entry name" value="rsmG_gidB"/>
    <property type="match status" value="1"/>
</dbReference>
<reference evidence="7 8" key="1">
    <citation type="submission" date="2019-08" db="EMBL/GenBank/DDBJ databases">
        <title>Amphibian skin-associated Pigmentiphaga: genome sequence and occurrence across geography and hosts.</title>
        <authorList>
            <person name="Bletz M.C."/>
            <person name="Bunk B."/>
            <person name="Sproeer C."/>
            <person name="Biwer P."/>
            <person name="Reiter S."/>
            <person name="Rabemananjara F.C.E."/>
            <person name="Schulz S."/>
            <person name="Overmann J."/>
            <person name="Vences M."/>
        </authorList>
    </citation>
    <scope>NUCLEOTIDE SEQUENCE [LARGE SCALE GENOMIC DNA]</scope>
    <source>
        <strain evidence="7 8">Mada1488</strain>
    </source>
</reference>
<dbReference type="PIRSF" id="PIRSF003078">
    <property type="entry name" value="GidB"/>
    <property type="match status" value="1"/>
</dbReference>
<evidence type="ECO:0000256" key="4">
    <source>
        <dbReference type="ARBA" id="ARBA00022679"/>
    </source>
</evidence>
<keyword evidence="1 6" id="KW-0963">Cytoplasm</keyword>
<dbReference type="CDD" id="cd02440">
    <property type="entry name" value="AdoMet_MTases"/>
    <property type="match status" value="1"/>
</dbReference>
<feature type="binding site" evidence="6">
    <location>
        <position position="160"/>
    </location>
    <ligand>
        <name>S-adenosyl-L-methionine</name>
        <dbReference type="ChEBI" id="CHEBI:59789"/>
    </ligand>
</feature>
<dbReference type="InterPro" id="IPR029063">
    <property type="entry name" value="SAM-dependent_MTases_sf"/>
</dbReference>
<evidence type="ECO:0000256" key="6">
    <source>
        <dbReference type="HAMAP-Rule" id="MF_00074"/>
    </source>
</evidence>
<dbReference type="PANTHER" id="PTHR31760:SF0">
    <property type="entry name" value="S-ADENOSYL-L-METHIONINE-DEPENDENT METHYLTRANSFERASES SUPERFAMILY PROTEIN"/>
    <property type="match status" value="1"/>
</dbReference>
<protein>
    <recommendedName>
        <fullName evidence="6">Ribosomal RNA small subunit methyltransferase G</fullName>
        <ecNumber evidence="6">2.1.1.170</ecNumber>
    </recommendedName>
    <alternativeName>
        <fullName evidence="6">16S rRNA 7-methylguanosine methyltransferase</fullName>
        <shortName evidence="6">16S rRNA m7G methyltransferase</shortName>
    </alternativeName>
</protein>
<dbReference type="HAMAP" id="MF_00074">
    <property type="entry name" value="16SrRNA_methyltr_G"/>
    <property type="match status" value="1"/>
</dbReference>
<comment type="function">
    <text evidence="6">Specifically methylates the N7 position of guanine in position 527 of 16S rRNA.</text>
</comment>
<organism evidence="7 8">
    <name type="scientific">Pigmentiphaga aceris</name>
    <dbReference type="NCBI Taxonomy" id="1940612"/>
    <lineage>
        <taxon>Bacteria</taxon>
        <taxon>Pseudomonadati</taxon>
        <taxon>Pseudomonadota</taxon>
        <taxon>Betaproteobacteria</taxon>
        <taxon>Burkholderiales</taxon>
        <taxon>Alcaligenaceae</taxon>
        <taxon>Pigmentiphaga</taxon>
    </lineage>
</organism>
<feature type="binding site" evidence="6">
    <location>
        <begin position="146"/>
        <end position="147"/>
    </location>
    <ligand>
        <name>S-adenosyl-L-methionine</name>
        <dbReference type="ChEBI" id="CHEBI:59789"/>
    </ligand>
</feature>
<accession>A0A5C0B9E0</accession>
<dbReference type="PANTHER" id="PTHR31760">
    <property type="entry name" value="S-ADENOSYL-L-METHIONINE-DEPENDENT METHYLTRANSFERASES SUPERFAMILY PROTEIN"/>
    <property type="match status" value="1"/>
</dbReference>
<proteinExistence type="inferred from homology"/>
<dbReference type="EMBL" id="CP043046">
    <property type="protein sequence ID" value="QEI09587.1"/>
    <property type="molecule type" value="Genomic_DNA"/>
</dbReference>
<keyword evidence="2 6" id="KW-0698">rRNA processing</keyword>
<dbReference type="KEGG" id="pacr:FXN63_26470"/>
<dbReference type="GO" id="GO:0005829">
    <property type="term" value="C:cytosol"/>
    <property type="evidence" value="ECO:0007669"/>
    <property type="project" value="TreeGrafter"/>
</dbReference>
<name>A0A5C0B9E0_9BURK</name>
<comment type="catalytic activity">
    <reaction evidence="6">
        <text>guanosine(527) in 16S rRNA + S-adenosyl-L-methionine = N(7)-methylguanosine(527) in 16S rRNA + S-adenosyl-L-homocysteine</text>
        <dbReference type="Rhea" id="RHEA:42732"/>
        <dbReference type="Rhea" id="RHEA-COMP:10209"/>
        <dbReference type="Rhea" id="RHEA-COMP:10210"/>
        <dbReference type="ChEBI" id="CHEBI:57856"/>
        <dbReference type="ChEBI" id="CHEBI:59789"/>
        <dbReference type="ChEBI" id="CHEBI:74269"/>
        <dbReference type="ChEBI" id="CHEBI:74480"/>
        <dbReference type="EC" id="2.1.1.170"/>
    </reaction>
</comment>
<keyword evidence="5 6" id="KW-0949">S-adenosyl-L-methionine</keyword>
<dbReference type="GO" id="GO:0070043">
    <property type="term" value="F:rRNA (guanine-N7-)-methyltransferase activity"/>
    <property type="evidence" value="ECO:0007669"/>
    <property type="project" value="UniProtKB-UniRule"/>
</dbReference>
<comment type="caution">
    <text evidence="6">Lacks conserved residue(s) required for the propagation of feature annotation.</text>
</comment>
<comment type="subcellular location">
    <subcellularLocation>
        <location evidence="6">Cytoplasm</location>
    </subcellularLocation>
</comment>
<dbReference type="Gene3D" id="3.40.50.150">
    <property type="entry name" value="Vaccinia Virus protein VP39"/>
    <property type="match status" value="1"/>
</dbReference>
<evidence type="ECO:0000256" key="3">
    <source>
        <dbReference type="ARBA" id="ARBA00022603"/>
    </source>
</evidence>
<dbReference type="OrthoDB" id="9808773at2"/>
<evidence type="ECO:0000256" key="1">
    <source>
        <dbReference type="ARBA" id="ARBA00022490"/>
    </source>
</evidence>
<dbReference type="InterPro" id="IPR003682">
    <property type="entry name" value="rRNA_ssu_MeTfrase_G"/>
</dbReference>
<keyword evidence="8" id="KW-1185">Reference proteome</keyword>
<evidence type="ECO:0000313" key="7">
    <source>
        <dbReference type="EMBL" id="QEI09587.1"/>
    </source>
</evidence>
<dbReference type="AlphaFoldDB" id="A0A5C0B9E0"/>
<dbReference type="Proteomes" id="UP000325161">
    <property type="component" value="Chromosome"/>
</dbReference>
<comment type="similarity">
    <text evidence="6">Belongs to the methyltransferase superfamily. RNA methyltransferase RsmG family.</text>
</comment>
<dbReference type="Pfam" id="PF02527">
    <property type="entry name" value="GidB"/>
    <property type="match status" value="1"/>
</dbReference>
<keyword evidence="3 6" id="KW-0489">Methyltransferase</keyword>